<accession>X6MUU5</accession>
<reference evidence="6 7" key="1">
    <citation type="journal article" date="2013" name="Curr. Biol.">
        <title>The Genome of the Foraminiferan Reticulomyxa filosa.</title>
        <authorList>
            <person name="Glockner G."/>
            <person name="Hulsmann N."/>
            <person name="Schleicher M."/>
            <person name="Noegel A.A."/>
            <person name="Eichinger L."/>
            <person name="Gallinger C."/>
            <person name="Pawlowski J."/>
            <person name="Sierra R."/>
            <person name="Euteneuer U."/>
            <person name="Pillet L."/>
            <person name="Moustafa A."/>
            <person name="Platzer M."/>
            <person name="Groth M."/>
            <person name="Szafranski K."/>
            <person name="Schliwa M."/>
        </authorList>
    </citation>
    <scope>NUCLEOTIDE SEQUENCE [LARGE SCALE GENOMIC DNA]</scope>
</reference>
<keyword evidence="2 3" id="KW-0802">TPR repeat</keyword>
<keyword evidence="7" id="KW-1185">Reference proteome</keyword>
<feature type="region of interest" description="Disordered" evidence="4">
    <location>
        <begin position="801"/>
        <end position="831"/>
    </location>
</feature>
<dbReference type="EMBL" id="ASPP01017054">
    <property type="protein sequence ID" value="ETO17237.1"/>
    <property type="molecule type" value="Genomic_DNA"/>
</dbReference>
<evidence type="ECO:0000313" key="6">
    <source>
        <dbReference type="EMBL" id="ETO17237.1"/>
    </source>
</evidence>
<dbReference type="SMART" id="SM00028">
    <property type="entry name" value="TPR"/>
    <property type="match status" value="6"/>
</dbReference>
<feature type="region of interest" description="Disordered" evidence="4">
    <location>
        <begin position="860"/>
        <end position="886"/>
    </location>
</feature>
<dbReference type="SUPFAM" id="SSF47769">
    <property type="entry name" value="SAM/Pointed domain"/>
    <property type="match status" value="1"/>
</dbReference>
<dbReference type="InterPro" id="IPR013761">
    <property type="entry name" value="SAM/pointed_sf"/>
</dbReference>
<dbReference type="PANTHER" id="PTHR44858:SF1">
    <property type="entry name" value="UDP-N-ACETYLGLUCOSAMINE--PEPTIDE N-ACETYLGLUCOSAMINYLTRANSFERASE SPINDLY-RELATED"/>
    <property type="match status" value="1"/>
</dbReference>
<dbReference type="InterPro" id="IPR001660">
    <property type="entry name" value="SAM"/>
</dbReference>
<dbReference type="Pfam" id="PF13181">
    <property type="entry name" value="TPR_8"/>
    <property type="match status" value="2"/>
</dbReference>
<feature type="domain" description="SAM" evidence="5">
    <location>
        <begin position="94"/>
        <end position="160"/>
    </location>
</feature>
<dbReference type="OrthoDB" id="1919336at2759"/>
<sequence>MMTISSAYAHCKQAILLFHYSDLVFKFVNIFSCFLISKTEGIEQVNHSTSFLAAKLRVEKQKKLSLILTFKNISSMSGIEANKSAFSPRSIGSKSTSEWDRVLEFLTCISLEQYAGKLKKDGFDRFEALYELKEEDLKELSIPKGHIRILLKNLQKHQIQSETKGSHRQMLSQLSEMTQVQNATHSPNGRSTYVVSPPPPPPHTLQSCSPPPPPLLLSFSAAPSKTSHHSYLPSLPAIPLPRHSSLNKYNNYSNHSNSAYTNAAIVAPRGNLSALSLPVNAPSLMSLPPLQDMKSPEMSVVDEDNVTDNGIDNSTGLIEEEEEEEAIIIKGGKLEEEEEQQQQDNDKIRLQVQVNQMVDKIKTAYTNEMYLNDNEKWDDIHQLIHANCDKWTGHNNAAVAVVVLSILQAIVTSKLCDEHTQCIVYELIAVLHSRRKSATQASHYFKLSLQINPNYVQALHDWGYLVFYELLGKHNGIQLYTSIYVYVLTYTIPNSTYIRFFKKKKNLVCGGKKDLSTRRQSLQKAMELYKQCIKLNSRYSFVYNHYGNVYEDEGLLKEACEWYRKALALRGDMSGYHLDLANTLDDLGDRKAAEKHYLKAIELDSCGEAVYHWNYGIFLEHERRYNEATNSYQVAIQLNPQCVDAYLNLANMIEKKAYETRNNKRENGGYDNEDSIGHLQKNEYLKEALGYYGKVLQLTSSEKTEISVINMYGQALYRCATIYEDMNCLAEAEQCYHICLQRFPQQWQVYVRLANLLYNMGRTVDCNAMFQKGLKRVQNEPENKKLTEEYVKWLKVLNEHEKEKAKNTPRNRSPVSKNRTHTHSIQATRSMSELESNSTGLFVLLYMHRKKVLIRSKASDGGFEKEKEKEKREKLSNRGGKGSLKKKTHFKNANCVDMPSIVFPLENGNVE</sequence>
<feature type="compositionally biased region" description="Pro residues" evidence="4">
    <location>
        <begin position="196"/>
        <end position="210"/>
    </location>
</feature>
<evidence type="ECO:0000259" key="5">
    <source>
        <dbReference type="SMART" id="SM00454"/>
    </source>
</evidence>
<evidence type="ECO:0000256" key="2">
    <source>
        <dbReference type="ARBA" id="ARBA00022803"/>
    </source>
</evidence>
<dbReference type="Gene3D" id="1.10.150.50">
    <property type="entry name" value="Transcription Factor, Ets-1"/>
    <property type="match status" value="1"/>
</dbReference>
<dbReference type="SMART" id="SM00454">
    <property type="entry name" value="SAM"/>
    <property type="match status" value="1"/>
</dbReference>
<feature type="compositionally biased region" description="Polar residues" evidence="4">
    <location>
        <begin position="177"/>
        <end position="194"/>
    </location>
</feature>
<proteinExistence type="predicted"/>
<comment type="caution">
    <text evidence="6">The sequence shown here is derived from an EMBL/GenBank/DDBJ whole genome shotgun (WGS) entry which is preliminary data.</text>
</comment>
<dbReference type="InterPro" id="IPR019734">
    <property type="entry name" value="TPR_rpt"/>
</dbReference>
<feature type="region of interest" description="Disordered" evidence="4">
    <location>
        <begin position="177"/>
        <end position="210"/>
    </location>
</feature>
<dbReference type="Proteomes" id="UP000023152">
    <property type="component" value="Unassembled WGS sequence"/>
</dbReference>
<dbReference type="SUPFAM" id="SSF48452">
    <property type="entry name" value="TPR-like"/>
    <property type="match status" value="2"/>
</dbReference>
<feature type="compositionally biased region" description="Basic and acidic residues" evidence="4">
    <location>
        <begin position="862"/>
        <end position="876"/>
    </location>
</feature>
<dbReference type="Pfam" id="PF00536">
    <property type="entry name" value="SAM_1"/>
    <property type="match status" value="1"/>
</dbReference>
<feature type="compositionally biased region" description="Polar residues" evidence="4">
    <location>
        <begin position="808"/>
        <end position="831"/>
    </location>
</feature>
<feature type="repeat" description="TPR" evidence="3">
    <location>
        <begin position="540"/>
        <end position="573"/>
    </location>
</feature>
<protein>
    <submittedName>
        <fullName evidence="6">TPR repeat-containing protein</fullName>
    </submittedName>
</protein>
<dbReference type="PROSITE" id="PS50005">
    <property type="entry name" value="TPR"/>
    <property type="match status" value="2"/>
</dbReference>
<evidence type="ECO:0000256" key="4">
    <source>
        <dbReference type="SAM" id="MobiDB-lite"/>
    </source>
</evidence>
<gene>
    <name evidence="6" type="ORF">RFI_20094</name>
</gene>
<dbReference type="Gene3D" id="1.25.40.10">
    <property type="entry name" value="Tetratricopeptide repeat domain"/>
    <property type="match status" value="3"/>
</dbReference>
<evidence type="ECO:0000256" key="1">
    <source>
        <dbReference type="ARBA" id="ARBA00022737"/>
    </source>
</evidence>
<keyword evidence="1" id="KW-0677">Repeat</keyword>
<evidence type="ECO:0000256" key="3">
    <source>
        <dbReference type="PROSITE-ProRule" id="PRU00339"/>
    </source>
</evidence>
<evidence type="ECO:0000313" key="7">
    <source>
        <dbReference type="Proteomes" id="UP000023152"/>
    </source>
</evidence>
<dbReference type="AlphaFoldDB" id="X6MUU5"/>
<organism evidence="6 7">
    <name type="scientific">Reticulomyxa filosa</name>
    <dbReference type="NCBI Taxonomy" id="46433"/>
    <lineage>
        <taxon>Eukaryota</taxon>
        <taxon>Sar</taxon>
        <taxon>Rhizaria</taxon>
        <taxon>Retaria</taxon>
        <taxon>Foraminifera</taxon>
        <taxon>Monothalamids</taxon>
        <taxon>Reticulomyxidae</taxon>
        <taxon>Reticulomyxa</taxon>
    </lineage>
</organism>
<name>X6MUU5_RETFI</name>
<dbReference type="PANTHER" id="PTHR44858">
    <property type="entry name" value="TETRATRICOPEPTIDE REPEAT PROTEIN 6"/>
    <property type="match status" value="1"/>
</dbReference>
<dbReference type="InterPro" id="IPR050498">
    <property type="entry name" value="Ycf3"/>
</dbReference>
<feature type="repeat" description="TPR" evidence="3">
    <location>
        <begin position="609"/>
        <end position="642"/>
    </location>
</feature>
<dbReference type="InterPro" id="IPR011990">
    <property type="entry name" value="TPR-like_helical_dom_sf"/>
</dbReference>